<reference evidence="2 3" key="1">
    <citation type="submission" date="2019-10" db="EMBL/GenBank/DDBJ databases">
        <title>Draft Genome Sequence of Cytophagaceae sp. SJW1-29.</title>
        <authorList>
            <person name="Choi A."/>
        </authorList>
    </citation>
    <scope>NUCLEOTIDE SEQUENCE [LARGE SCALE GENOMIC DNA]</scope>
    <source>
        <strain evidence="2 3">SJW1-29</strain>
    </source>
</reference>
<name>A0A7C9FQ93_9BACT</name>
<organism evidence="2 3">
    <name type="scientific">Salmonirosea aquatica</name>
    <dbReference type="NCBI Taxonomy" id="2654236"/>
    <lineage>
        <taxon>Bacteria</taxon>
        <taxon>Pseudomonadati</taxon>
        <taxon>Bacteroidota</taxon>
        <taxon>Cytophagia</taxon>
        <taxon>Cytophagales</taxon>
        <taxon>Spirosomataceae</taxon>
        <taxon>Salmonirosea</taxon>
    </lineage>
</organism>
<sequence length="134" mass="15045">MRADGLHREAALFSNSLHEFREDDVAGVKPVIAKILATREAWKKVMLSIEYVQKTGQLPPEKPTAAEQVPSPPGLAEVKLELQRLNVNISKTRKKLELSPDHKKAEQWAADLEKMEAMKDGLRTQIVDLTYATT</sequence>
<dbReference type="Proteomes" id="UP000479293">
    <property type="component" value="Unassembled WGS sequence"/>
</dbReference>
<gene>
    <name evidence="2" type="ORF">GBK04_25125</name>
</gene>
<evidence type="ECO:0000313" key="2">
    <source>
        <dbReference type="EMBL" id="MPR36531.1"/>
    </source>
</evidence>
<feature type="coiled-coil region" evidence="1">
    <location>
        <begin position="75"/>
        <end position="125"/>
    </location>
</feature>
<comment type="caution">
    <text evidence="2">The sequence shown here is derived from an EMBL/GenBank/DDBJ whole genome shotgun (WGS) entry which is preliminary data.</text>
</comment>
<dbReference type="RefSeq" id="WP_152764516.1">
    <property type="nucleotide sequence ID" value="NZ_WHLY01000002.1"/>
</dbReference>
<keyword evidence="3" id="KW-1185">Reference proteome</keyword>
<keyword evidence="1" id="KW-0175">Coiled coil</keyword>
<evidence type="ECO:0000313" key="3">
    <source>
        <dbReference type="Proteomes" id="UP000479293"/>
    </source>
</evidence>
<protein>
    <submittedName>
        <fullName evidence="2">Uncharacterized protein</fullName>
    </submittedName>
</protein>
<dbReference type="EMBL" id="WHLY01000002">
    <property type="protein sequence ID" value="MPR36531.1"/>
    <property type="molecule type" value="Genomic_DNA"/>
</dbReference>
<proteinExistence type="predicted"/>
<accession>A0A7C9FQ93</accession>
<evidence type="ECO:0000256" key="1">
    <source>
        <dbReference type="SAM" id="Coils"/>
    </source>
</evidence>
<dbReference type="AlphaFoldDB" id="A0A7C9FQ93"/>